<dbReference type="GO" id="GO:0005737">
    <property type="term" value="C:cytoplasm"/>
    <property type="evidence" value="ECO:0007669"/>
    <property type="project" value="UniProtKB-ARBA"/>
</dbReference>
<proteinExistence type="inferred from homology"/>
<evidence type="ECO:0000256" key="3">
    <source>
        <dbReference type="ARBA" id="ARBA00023295"/>
    </source>
</evidence>
<name>A0A443HQ50_BYSSP</name>
<keyword evidence="8" id="KW-1185">Reference proteome</keyword>
<keyword evidence="3 5" id="KW-0326">Glycosidase</keyword>
<dbReference type="SUPFAM" id="SSF51445">
    <property type="entry name" value="(Trans)glycosidases"/>
    <property type="match status" value="1"/>
</dbReference>
<sequence length="530" mass="59747">MITPYTLDDRLLTVNTKTVMSSSAGPVPPTEKDIFRYRYQHGTNLGAIFVLEKWLKGSMYEKGAEGSSELAAIKSSLKASGLEATRAKWEKHWRTALTDEDFQWLKNVAHCNCIRLPIGYFTLGPAFCKGTAFDGEPAKVYVNAWSIAKELIERCHHEGIGILVDMHCLPGGANGDAHSGTDNGKAELWKSSKNLSRAKDCISFLLQDIARHGMPGVIGLQVCNEAQWNASGMYQWYDDVLAIASSVDPSLPIYISDAWNLTACLDYAAKKNRVDTRTPVNPVIIDTHKYYTFTESDRSKSPQEIISRIPKELEELRNRQGSISDHKTAVAVYVGEYSCVLDGRTWNRVDPSQRPELTKTFGNAQTKVWTSKASGSAFWTFKMDWMDGGDWGFKEQVKKGAIPPPRWTTIPQAEVLAKVKEAEAQRSYFRNHSLAEHTRFWDSSAPGVHFEHWRYAYGWDLGFSDAMNFFCARAHGVIPGEGDGGDMIGARELWLKKRMLETNQFGLNFGWIWEVGFRRGARDFYRFMGV</sequence>
<dbReference type="Proteomes" id="UP000283841">
    <property type="component" value="Unassembled WGS sequence"/>
</dbReference>
<dbReference type="GO" id="GO:0009251">
    <property type="term" value="P:glucan catabolic process"/>
    <property type="evidence" value="ECO:0007669"/>
    <property type="project" value="TreeGrafter"/>
</dbReference>
<dbReference type="PANTHER" id="PTHR31297:SF43">
    <property type="entry name" value="GLUCAN 1,3-BETA-GLUCOSIDASE 3"/>
    <property type="match status" value="1"/>
</dbReference>
<evidence type="ECO:0000256" key="5">
    <source>
        <dbReference type="RuleBase" id="RU361153"/>
    </source>
</evidence>
<dbReference type="GO" id="GO:0071555">
    <property type="term" value="P:cell wall organization"/>
    <property type="evidence" value="ECO:0007669"/>
    <property type="project" value="UniProtKB-KW"/>
</dbReference>
<dbReference type="RefSeq" id="XP_028483618.1">
    <property type="nucleotide sequence ID" value="XM_028630964.1"/>
</dbReference>
<dbReference type="STRING" id="264951.A0A443HQ50"/>
<dbReference type="Gene3D" id="3.20.20.80">
    <property type="entry name" value="Glycosidases"/>
    <property type="match status" value="1"/>
</dbReference>
<dbReference type="GO" id="GO:0005576">
    <property type="term" value="C:extracellular region"/>
    <property type="evidence" value="ECO:0007669"/>
    <property type="project" value="TreeGrafter"/>
</dbReference>
<evidence type="ECO:0000313" key="7">
    <source>
        <dbReference type="EMBL" id="RWQ93973.1"/>
    </source>
</evidence>
<dbReference type="InterPro" id="IPR001547">
    <property type="entry name" value="Glyco_hydro_5"/>
</dbReference>
<evidence type="ECO:0000256" key="2">
    <source>
        <dbReference type="ARBA" id="ARBA00022801"/>
    </source>
</evidence>
<keyword evidence="4" id="KW-0961">Cell wall biogenesis/degradation</keyword>
<comment type="caution">
    <text evidence="7">The sequence shown here is derived from an EMBL/GenBank/DDBJ whole genome shotgun (WGS) entry which is preliminary data.</text>
</comment>
<protein>
    <submittedName>
        <fullName evidence="7">Putative glucan 1,3-beta-glucosidase</fullName>
    </submittedName>
</protein>
<keyword evidence="2 5" id="KW-0378">Hydrolase</keyword>
<feature type="domain" description="Glycoside hydrolase family 5" evidence="6">
    <location>
        <begin position="87"/>
        <end position="337"/>
    </location>
</feature>
<dbReference type="Pfam" id="PF00150">
    <property type="entry name" value="Cellulase"/>
    <property type="match status" value="1"/>
</dbReference>
<evidence type="ECO:0000259" key="6">
    <source>
        <dbReference type="Pfam" id="PF00150"/>
    </source>
</evidence>
<organism evidence="7 8">
    <name type="scientific">Byssochlamys spectabilis</name>
    <name type="common">Paecilomyces variotii</name>
    <dbReference type="NCBI Taxonomy" id="264951"/>
    <lineage>
        <taxon>Eukaryota</taxon>
        <taxon>Fungi</taxon>
        <taxon>Dikarya</taxon>
        <taxon>Ascomycota</taxon>
        <taxon>Pezizomycotina</taxon>
        <taxon>Eurotiomycetes</taxon>
        <taxon>Eurotiomycetidae</taxon>
        <taxon>Eurotiales</taxon>
        <taxon>Thermoascaceae</taxon>
        <taxon>Paecilomyces</taxon>
    </lineage>
</organism>
<comment type="similarity">
    <text evidence="1 5">Belongs to the glycosyl hydrolase 5 (cellulase A) family.</text>
</comment>
<gene>
    <name evidence="7" type="ORF">C8Q69DRAFT_472187</name>
</gene>
<accession>A0A443HQ50</accession>
<dbReference type="AlphaFoldDB" id="A0A443HQ50"/>
<dbReference type="InterPro" id="IPR017853">
    <property type="entry name" value="GH"/>
</dbReference>
<dbReference type="EMBL" id="RCNU01000008">
    <property type="protein sequence ID" value="RWQ93973.1"/>
    <property type="molecule type" value="Genomic_DNA"/>
</dbReference>
<dbReference type="VEuPathDB" id="FungiDB:C8Q69DRAFT_472187"/>
<dbReference type="GO" id="GO:0046557">
    <property type="term" value="F:glucan endo-1,6-beta-glucosidase activity"/>
    <property type="evidence" value="ECO:0007669"/>
    <property type="project" value="TreeGrafter"/>
</dbReference>
<reference evidence="7 8" key="1">
    <citation type="journal article" date="2018" name="Front. Microbiol.">
        <title>Genomic and genetic insights into a cosmopolitan fungus, Paecilomyces variotii (Eurotiales).</title>
        <authorList>
            <person name="Urquhart A.S."/>
            <person name="Mondo S.J."/>
            <person name="Makela M.R."/>
            <person name="Hane J.K."/>
            <person name="Wiebenga A."/>
            <person name="He G."/>
            <person name="Mihaltcheva S."/>
            <person name="Pangilinan J."/>
            <person name="Lipzen A."/>
            <person name="Barry K."/>
            <person name="de Vries R.P."/>
            <person name="Grigoriev I.V."/>
            <person name="Idnurm A."/>
        </authorList>
    </citation>
    <scope>NUCLEOTIDE SEQUENCE [LARGE SCALE GENOMIC DNA]</scope>
    <source>
        <strain evidence="7 8">CBS 101075</strain>
    </source>
</reference>
<dbReference type="InterPro" id="IPR050386">
    <property type="entry name" value="Glycosyl_hydrolase_5"/>
</dbReference>
<dbReference type="FunFam" id="3.20.20.80:FF:000100">
    <property type="entry name" value="Glycoside hydrolase superfamily"/>
    <property type="match status" value="1"/>
</dbReference>
<evidence type="ECO:0000256" key="4">
    <source>
        <dbReference type="ARBA" id="ARBA00023316"/>
    </source>
</evidence>
<evidence type="ECO:0000313" key="8">
    <source>
        <dbReference type="Proteomes" id="UP000283841"/>
    </source>
</evidence>
<dbReference type="GeneID" id="39600241"/>
<dbReference type="PANTHER" id="PTHR31297">
    <property type="entry name" value="GLUCAN ENDO-1,6-BETA-GLUCOSIDASE B"/>
    <property type="match status" value="1"/>
</dbReference>
<evidence type="ECO:0000256" key="1">
    <source>
        <dbReference type="ARBA" id="ARBA00005641"/>
    </source>
</evidence>
<dbReference type="GO" id="GO:0009986">
    <property type="term" value="C:cell surface"/>
    <property type="evidence" value="ECO:0007669"/>
    <property type="project" value="TreeGrafter"/>
</dbReference>